<sequence length="368" mass="40352">MYPEFSLLAAALLVCGEATPHPKPNAPVSRDFKRSDPYADWPSYSQLPLDPSYPTKAAWGVRGANDTLGALNHITNITIQVAAREVKLGWAFNLNLDVNQFVTPINTNRKPLTHLYQPGDGYTDDVIMLNTQISTQFDGLRHFPYSTNASVDTYQWYNNLIPSYDDVIGPAPTTVLGIQEAAQFGIAGRGVLLDWAGWAATQNITFDAFQGREITVAELDATAAWQGLPAGNWSLPGDILLIRTGWIAQYHALTELERETLPWSGIDSVGMLASDDSLEWLWDKKLAFVGADNPAFESLPFNKTINGVAMSLHQVFIGGWGQSIVEFLNLEMLASALHQQGRSTFFLTLQNLNVVSGIASPPNAMAII</sequence>
<protein>
    <submittedName>
        <fullName evidence="1">Uncharacterized protein</fullName>
    </submittedName>
</protein>
<proteinExistence type="predicted"/>
<reference evidence="1" key="1">
    <citation type="submission" date="2022-10" db="EMBL/GenBank/DDBJ databases">
        <title>Culturing micro-colonial fungi from biological soil crusts in the Mojave desert and describing Neophaeococcomyces mojavensis, and introducing the new genera and species Taxawa tesnikishii.</title>
        <authorList>
            <person name="Kurbessoian T."/>
            <person name="Stajich J.E."/>
        </authorList>
    </citation>
    <scope>NUCLEOTIDE SEQUENCE</scope>
    <source>
        <strain evidence="1">JES_112</strain>
    </source>
</reference>
<organism evidence="1 2">
    <name type="scientific">Neophaeococcomyces mojaviensis</name>
    <dbReference type="NCBI Taxonomy" id="3383035"/>
    <lineage>
        <taxon>Eukaryota</taxon>
        <taxon>Fungi</taxon>
        <taxon>Dikarya</taxon>
        <taxon>Ascomycota</taxon>
        <taxon>Pezizomycotina</taxon>
        <taxon>Eurotiomycetes</taxon>
        <taxon>Chaetothyriomycetidae</taxon>
        <taxon>Chaetothyriales</taxon>
        <taxon>Chaetothyriales incertae sedis</taxon>
        <taxon>Neophaeococcomyces</taxon>
    </lineage>
</organism>
<evidence type="ECO:0000313" key="2">
    <source>
        <dbReference type="Proteomes" id="UP001172386"/>
    </source>
</evidence>
<evidence type="ECO:0000313" key="1">
    <source>
        <dbReference type="EMBL" id="KAJ9664771.1"/>
    </source>
</evidence>
<accession>A0ACC3ALD7</accession>
<dbReference type="EMBL" id="JAPDRQ010000001">
    <property type="protein sequence ID" value="KAJ9664771.1"/>
    <property type="molecule type" value="Genomic_DNA"/>
</dbReference>
<gene>
    <name evidence="1" type="ORF">H2198_000117</name>
</gene>
<comment type="caution">
    <text evidence="1">The sequence shown here is derived from an EMBL/GenBank/DDBJ whole genome shotgun (WGS) entry which is preliminary data.</text>
</comment>
<keyword evidence="2" id="KW-1185">Reference proteome</keyword>
<dbReference type="Proteomes" id="UP001172386">
    <property type="component" value="Unassembled WGS sequence"/>
</dbReference>
<name>A0ACC3ALD7_9EURO</name>